<keyword evidence="3" id="KW-1185">Reference proteome</keyword>
<protein>
    <submittedName>
        <fullName evidence="2">Uncharacterized protein</fullName>
    </submittedName>
</protein>
<comment type="caution">
    <text evidence="2">The sequence shown here is derived from an EMBL/GenBank/DDBJ whole genome shotgun (WGS) entry which is preliminary data.</text>
</comment>
<dbReference type="Proteomes" id="UP000770661">
    <property type="component" value="Unassembled WGS sequence"/>
</dbReference>
<sequence length="221" mass="23378">MSKTTTLTGSDANLTTSSCTAGEATLPPPTTPWRHPKETFGHHHTLMQALAAEHSELYNNLLRFNEMFNEIRHFMLASAAAAAARGSSEGGPRSLLFSPVFPAAPVNLSASPSTTTSTAGEQVSYVCTTSQKARVCSLCRPCSKSAPATTTPGWPNTCCSRAPPNHSRYSPPHHTHQAGVCGRVCVCVCVCVVAHPGGSQGGHGPLRNFLPCKKSEYSNSQ</sequence>
<dbReference type="AlphaFoldDB" id="A0A8J4XXE6"/>
<evidence type="ECO:0000313" key="2">
    <source>
        <dbReference type="EMBL" id="KAG0715287.1"/>
    </source>
</evidence>
<accession>A0A8J4XXE6</accession>
<organism evidence="2 3">
    <name type="scientific">Chionoecetes opilio</name>
    <name type="common">Atlantic snow crab</name>
    <name type="synonym">Cancer opilio</name>
    <dbReference type="NCBI Taxonomy" id="41210"/>
    <lineage>
        <taxon>Eukaryota</taxon>
        <taxon>Metazoa</taxon>
        <taxon>Ecdysozoa</taxon>
        <taxon>Arthropoda</taxon>
        <taxon>Crustacea</taxon>
        <taxon>Multicrustacea</taxon>
        <taxon>Malacostraca</taxon>
        <taxon>Eumalacostraca</taxon>
        <taxon>Eucarida</taxon>
        <taxon>Decapoda</taxon>
        <taxon>Pleocyemata</taxon>
        <taxon>Brachyura</taxon>
        <taxon>Eubrachyura</taxon>
        <taxon>Majoidea</taxon>
        <taxon>Majidae</taxon>
        <taxon>Chionoecetes</taxon>
    </lineage>
</organism>
<feature type="region of interest" description="Disordered" evidence="1">
    <location>
        <begin position="1"/>
        <end position="38"/>
    </location>
</feature>
<proteinExistence type="predicted"/>
<gene>
    <name evidence="2" type="ORF">GWK47_012286</name>
</gene>
<name>A0A8J4XXE6_CHIOP</name>
<evidence type="ECO:0000256" key="1">
    <source>
        <dbReference type="SAM" id="MobiDB-lite"/>
    </source>
</evidence>
<evidence type="ECO:0000313" key="3">
    <source>
        <dbReference type="Proteomes" id="UP000770661"/>
    </source>
</evidence>
<reference evidence="2" key="1">
    <citation type="submission" date="2020-07" db="EMBL/GenBank/DDBJ databases">
        <title>The High-quality genome of the commercially important snow crab, Chionoecetes opilio.</title>
        <authorList>
            <person name="Jeong J.-H."/>
            <person name="Ryu S."/>
        </authorList>
    </citation>
    <scope>NUCLEOTIDE SEQUENCE</scope>
    <source>
        <strain evidence="2">MADBK_172401_WGS</strain>
        <tissue evidence="2">Digestive gland</tissue>
    </source>
</reference>
<feature type="compositionally biased region" description="Polar residues" evidence="1">
    <location>
        <begin position="1"/>
        <end position="20"/>
    </location>
</feature>
<dbReference type="EMBL" id="JACEEZ010019833">
    <property type="protein sequence ID" value="KAG0715287.1"/>
    <property type="molecule type" value="Genomic_DNA"/>
</dbReference>